<organism evidence="2 3">
    <name type="scientific">Urochloa decumbens</name>
    <dbReference type="NCBI Taxonomy" id="240449"/>
    <lineage>
        <taxon>Eukaryota</taxon>
        <taxon>Viridiplantae</taxon>
        <taxon>Streptophyta</taxon>
        <taxon>Embryophyta</taxon>
        <taxon>Tracheophyta</taxon>
        <taxon>Spermatophyta</taxon>
        <taxon>Magnoliopsida</taxon>
        <taxon>Liliopsida</taxon>
        <taxon>Poales</taxon>
        <taxon>Poaceae</taxon>
        <taxon>PACMAD clade</taxon>
        <taxon>Panicoideae</taxon>
        <taxon>Panicodae</taxon>
        <taxon>Paniceae</taxon>
        <taxon>Melinidinae</taxon>
        <taxon>Urochloa</taxon>
    </lineage>
</organism>
<evidence type="ECO:0000256" key="1">
    <source>
        <dbReference type="SAM" id="SignalP"/>
    </source>
</evidence>
<dbReference type="Proteomes" id="UP001497457">
    <property type="component" value="Chromosome 31b"/>
</dbReference>
<feature type="chain" id="PRO_5044872440" description="rRNA N-glycosidase" evidence="1">
    <location>
        <begin position="25"/>
        <end position="105"/>
    </location>
</feature>
<evidence type="ECO:0008006" key="4">
    <source>
        <dbReference type="Google" id="ProtNLM"/>
    </source>
</evidence>
<sequence length="105" mass="10901">MEGRHSSAAALLFLTLVLAAGSLAAVAQLHPPAGTRYMLVALQSGRGEHARLVMRTGGAVSIPVGFANKKHQWFAVPHGNGNRRGDVPGQGLVNLLGALVNNGTR</sequence>
<reference evidence="2 3" key="2">
    <citation type="submission" date="2024-10" db="EMBL/GenBank/DDBJ databases">
        <authorList>
            <person name="Ryan C."/>
        </authorList>
    </citation>
    <scope>NUCLEOTIDE SEQUENCE [LARGE SCALE GENOMIC DNA]</scope>
</reference>
<feature type="signal peptide" evidence="1">
    <location>
        <begin position="1"/>
        <end position="24"/>
    </location>
</feature>
<reference evidence="3" key="1">
    <citation type="submission" date="2024-06" db="EMBL/GenBank/DDBJ databases">
        <authorList>
            <person name="Ryan C."/>
        </authorList>
    </citation>
    <scope>NUCLEOTIDE SEQUENCE [LARGE SCALE GENOMIC DNA]</scope>
</reference>
<dbReference type="EMBL" id="OZ075141">
    <property type="protein sequence ID" value="CAL5034041.1"/>
    <property type="molecule type" value="Genomic_DNA"/>
</dbReference>
<gene>
    <name evidence="2" type="ORF">URODEC1_LOCUS82917</name>
</gene>
<accession>A0ABC9D8J5</accession>
<proteinExistence type="predicted"/>
<evidence type="ECO:0000313" key="2">
    <source>
        <dbReference type="EMBL" id="CAL5034041.1"/>
    </source>
</evidence>
<protein>
    <recommendedName>
        <fullName evidence="4">rRNA N-glycosidase</fullName>
    </recommendedName>
</protein>
<name>A0ABC9D8J5_9POAL</name>
<dbReference type="AlphaFoldDB" id="A0ABC9D8J5"/>
<keyword evidence="3" id="KW-1185">Reference proteome</keyword>
<keyword evidence="1" id="KW-0732">Signal</keyword>
<evidence type="ECO:0000313" key="3">
    <source>
        <dbReference type="Proteomes" id="UP001497457"/>
    </source>
</evidence>